<protein>
    <recommendedName>
        <fullName evidence="4">3-keto-disaccharide hydrolase domain-containing protein</fullName>
    </recommendedName>
</protein>
<dbReference type="Proteomes" id="UP001596443">
    <property type="component" value="Unassembled WGS sequence"/>
</dbReference>
<evidence type="ECO:0000313" key="2">
    <source>
        <dbReference type="EMBL" id="MFC6787140.1"/>
    </source>
</evidence>
<evidence type="ECO:0000256" key="1">
    <source>
        <dbReference type="SAM" id="MobiDB-lite"/>
    </source>
</evidence>
<organism evidence="2 3">
    <name type="scientific">Halobaculum halobium</name>
    <dbReference type="NCBI Taxonomy" id="3032281"/>
    <lineage>
        <taxon>Archaea</taxon>
        <taxon>Methanobacteriati</taxon>
        <taxon>Methanobacteriota</taxon>
        <taxon>Stenosarchaea group</taxon>
        <taxon>Halobacteria</taxon>
        <taxon>Halobacteriales</taxon>
        <taxon>Haloferacaceae</taxon>
        <taxon>Halobaculum</taxon>
    </lineage>
</organism>
<gene>
    <name evidence="2" type="ORF">ACFQFD_14390</name>
</gene>
<name>A0ABD5TCM3_9EURY</name>
<sequence length="225" mass="25431">MEYHDDFTWTDPSESEFSWNPRLGDGSKITPHPSEGFVEFKNSKTDEQAYLEMEENVIDLDKNPDVRFTVVESASQPQMGGAWEFFIISQDSAGHRPWVLIDAGGGMGVENTELKDDSSGDGFFARKDQILSHWRDDVGNPMFSWDKFKSAPIDHSEKRELRLELRSSTGEVRGYVDGELQADLSKENGQNFPSKGKVAVMMKLHDRGDHSERGFVHSATLEIIN</sequence>
<dbReference type="GeneID" id="81210252"/>
<dbReference type="RefSeq" id="WP_284061323.1">
    <property type="nucleotide sequence ID" value="NZ_CP126158.1"/>
</dbReference>
<reference evidence="2 3" key="1">
    <citation type="journal article" date="2019" name="Int. J. Syst. Evol. Microbiol.">
        <title>The Global Catalogue of Microorganisms (GCM) 10K type strain sequencing project: providing services to taxonomists for standard genome sequencing and annotation.</title>
        <authorList>
            <consortium name="The Broad Institute Genomics Platform"/>
            <consortium name="The Broad Institute Genome Sequencing Center for Infectious Disease"/>
            <person name="Wu L."/>
            <person name="Ma J."/>
        </authorList>
    </citation>
    <scope>NUCLEOTIDE SEQUENCE [LARGE SCALE GENOMIC DNA]</scope>
    <source>
        <strain evidence="2 3">SYNS20</strain>
    </source>
</reference>
<keyword evidence="3" id="KW-1185">Reference proteome</keyword>
<dbReference type="EMBL" id="JBHSWX010000012">
    <property type="protein sequence ID" value="MFC6787140.1"/>
    <property type="molecule type" value="Genomic_DNA"/>
</dbReference>
<evidence type="ECO:0000313" key="3">
    <source>
        <dbReference type="Proteomes" id="UP001596443"/>
    </source>
</evidence>
<dbReference type="AlphaFoldDB" id="A0ABD5TCM3"/>
<evidence type="ECO:0008006" key="4">
    <source>
        <dbReference type="Google" id="ProtNLM"/>
    </source>
</evidence>
<comment type="caution">
    <text evidence="2">The sequence shown here is derived from an EMBL/GenBank/DDBJ whole genome shotgun (WGS) entry which is preliminary data.</text>
</comment>
<feature type="region of interest" description="Disordered" evidence="1">
    <location>
        <begin position="1"/>
        <end position="25"/>
    </location>
</feature>
<accession>A0ABD5TCM3</accession>
<proteinExistence type="predicted"/>